<feature type="region of interest" description="Disordered" evidence="1">
    <location>
        <begin position="145"/>
        <end position="291"/>
    </location>
</feature>
<feature type="region of interest" description="Disordered" evidence="1">
    <location>
        <begin position="1182"/>
        <end position="1237"/>
    </location>
</feature>
<feature type="compositionally biased region" description="Low complexity" evidence="1">
    <location>
        <begin position="960"/>
        <end position="981"/>
    </location>
</feature>
<feature type="region of interest" description="Disordered" evidence="1">
    <location>
        <begin position="449"/>
        <end position="470"/>
    </location>
</feature>
<proteinExistence type="predicted"/>
<feature type="compositionally biased region" description="Basic and acidic residues" evidence="1">
    <location>
        <begin position="229"/>
        <end position="240"/>
    </location>
</feature>
<feature type="compositionally biased region" description="Acidic residues" evidence="1">
    <location>
        <begin position="1073"/>
        <end position="1088"/>
    </location>
</feature>
<feature type="region of interest" description="Disordered" evidence="1">
    <location>
        <begin position="944"/>
        <end position="981"/>
    </location>
</feature>
<feature type="compositionally biased region" description="Low complexity" evidence="1">
    <location>
        <begin position="1406"/>
        <end position="1415"/>
    </location>
</feature>
<evidence type="ECO:0008006" key="4">
    <source>
        <dbReference type="Google" id="ProtNLM"/>
    </source>
</evidence>
<feature type="region of interest" description="Disordered" evidence="1">
    <location>
        <begin position="839"/>
        <end position="861"/>
    </location>
</feature>
<feature type="region of interest" description="Disordered" evidence="1">
    <location>
        <begin position="577"/>
        <end position="597"/>
    </location>
</feature>
<feature type="region of interest" description="Disordered" evidence="1">
    <location>
        <begin position="2918"/>
        <end position="2938"/>
    </location>
</feature>
<feature type="compositionally biased region" description="Gly residues" evidence="1">
    <location>
        <begin position="1719"/>
        <end position="1744"/>
    </location>
</feature>
<keyword evidence="3" id="KW-1185">Reference proteome</keyword>
<feature type="compositionally biased region" description="Low complexity" evidence="1">
    <location>
        <begin position="2278"/>
        <end position="2310"/>
    </location>
</feature>
<comment type="caution">
    <text evidence="2">The sequence shown here is derived from an EMBL/GenBank/DDBJ whole genome shotgun (WGS) entry which is preliminary data.</text>
</comment>
<feature type="region of interest" description="Disordered" evidence="1">
    <location>
        <begin position="2481"/>
        <end position="2554"/>
    </location>
</feature>
<feature type="compositionally biased region" description="Low complexity" evidence="1">
    <location>
        <begin position="2675"/>
        <end position="2699"/>
    </location>
</feature>
<dbReference type="PANTHER" id="PTHR24216">
    <property type="entry name" value="PAXILLIN-RELATED"/>
    <property type="match status" value="1"/>
</dbReference>
<feature type="region of interest" description="Disordered" evidence="1">
    <location>
        <begin position="2764"/>
        <end position="2788"/>
    </location>
</feature>
<dbReference type="Proteomes" id="UP001500131">
    <property type="component" value="Unassembled WGS sequence"/>
</dbReference>
<feature type="compositionally biased region" description="Pro residues" evidence="1">
    <location>
        <begin position="577"/>
        <end position="592"/>
    </location>
</feature>
<feature type="region of interest" description="Disordered" evidence="1">
    <location>
        <begin position="1706"/>
        <end position="1761"/>
    </location>
</feature>
<feature type="compositionally biased region" description="Basic and acidic residues" evidence="1">
    <location>
        <begin position="2928"/>
        <end position="2938"/>
    </location>
</feature>
<organism evidence="2 3">
    <name type="scientific">Leishmania lindenbergi</name>
    <dbReference type="NCBI Taxonomy" id="651832"/>
    <lineage>
        <taxon>Eukaryota</taxon>
        <taxon>Discoba</taxon>
        <taxon>Euglenozoa</taxon>
        <taxon>Kinetoplastea</taxon>
        <taxon>Metakinetoplastina</taxon>
        <taxon>Trypanosomatida</taxon>
        <taxon>Trypanosomatidae</taxon>
        <taxon>Leishmaniinae</taxon>
        <taxon>Leishmania</taxon>
    </lineage>
</organism>
<dbReference type="PANTHER" id="PTHR24216:SF65">
    <property type="entry name" value="PAXILLIN-LIKE PROTEIN 1"/>
    <property type="match status" value="1"/>
</dbReference>
<feature type="region of interest" description="Disordered" evidence="1">
    <location>
        <begin position="2262"/>
        <end position="2310"/>
    </location>
</feature>
<feature type="region of interest" description="Disordered" evidence="1">
    <location>
        <begin position="1826"/>
        <end position="1846"/>
    </location>
</feature>
<feature type="region of interest" description="Disordered" evidence="1">
    <location>
        <begin position="760"/>
        <end position="780"/>
    </location>
</feature>
<feature type="compositionally biased region" description="Low complexity" evidence="1">
    <location>
        <begin position="206"/>
        <end position="220"/>
    </location>
</feature>
<feature type="compositionally biased region" description="Basic residues" evidence="1">
    <location>
        <begin position="166"/>
        <end position="176"/>
    </location>
</feature>
<protein>
    <recommendedName>
        <fullName evidence="4">Right handed beta helix domain-containing protein</fullName>
    </recommendedName>
</protein>
<gene>
    <name evidence="2" type="ORF">Q4I31_000843</name>
</gene>
<sequence>MGGASVSAVAGRSVCVCVAGTNHPSSPSSCSLLLSALPLISRRLSPSSSSSPPPYHTTGSIAPAPLHLNPSSAAAMPTKQYIQLLQKLFVYLKRNSGRNVPHGISQVALIDDDDLTRWFIQLLYKDENNADFYVSLELVFSEDDDGEDGAAGRAWGESTGVGGARSLHRHPARHVRPSATAPHPTDAAPHLAAATSPPPVHRQDMTTTSSSTPSPQSSFSLVSGGAGGKAREAAACDGSRELTSWAVPGSPDGSSGSRASVRSTQQQRSDDDPNSRPTATTPEPYNELQRRPVDLGVARPQTGAAASPAPPVAAARGGSRRIARMPLVFVVAPRLIASFIHHGALCSLELMSQHWELTPENIVLLLVALYETLNPFAGDGRVSVDDAERMESRREAAAAAAGVDSGGASPFTGAYSEEEHQLGMEYIHRAHPHLFRRYVDPTAAHAGAVRDGATSLPTSESRGSLGAPAPLANHITTATAATGGGMVQRAHHDMYLGRGSAVAATGFDSVRLRASPHEAQTAATTLSFMELGSAHGPCGSNGSGALAPHVLRDMSRLNTAVYDALVATYAPLAEHLPAPPPPPLHPIPPQQPQHPTAATTTPVVMLLDSSALLADAEGVQLFQSGVRGVQQTVVSATAVVDCKHSAADSTTPGMPASEDRVSVTPEYSSSALPSLPALLQQRTPSTMTTTPLPRPSPAMSIFTPVMNAERVLRARPPALSHVAYAPTPPHRAATNSEELQPPLQQRVAELWIPLTLPPPPIGTSSTPATSTATTRNVEGSGTTQVLRLSAAGVSCEGSAADDAAAPFPLEVHLLGDTDDDVQQARVACVLRNMRVSVTASREPSSGGSRKVSTSATQQHQQLRFSLQSSTAPSPTGDVHTCQIPCGLTLHCRNMYLYGHLRVFGGLVLHNCVFVGSLTTEELATVQVSHTHLALMPDDRLLQRLPPYRSGPFRRRRRAGRGAPPQRSPFTASPGAAAKTDKAAAASADTACSAAAAPPPPPALFYAQRKECVLVLDSSRVEMSEDTHVYRLLPYVHTAAAAAAAVCEWRRSSREVKTEKPGDKPKAVSHELDQGDNDDEVASISDDSEGSGNEGTAAAAVAPSLAAMMTVLRSLILVSNHGRLRLVRCTVNPGRHTERSIFAEQDAIVDMAHCTVTAAITSAVSVQGCRAYVEHCLFEGSPTTTAAATSPVQPAETVAGEQGAEGDGVDAGSSDGTPSSDRSEMRQQKPAPPIRVNDTTRCTGLNVELGGTLTARHCTARHLYFAFCVIAHSVAHFYRCHAEDVVNGFTVDASAATLDGCSANTNHVGAFVLRKAKCILTDDRCGSFPRRCSLLGEAHETAYRAVMGELLQKQQERKGRVVPPAISATESLWTSAAAVAERTARVARLARRHYEEQLPRSDTLSDAASATATAIHASHRPSPTASEMSSPQQTLGFFGGRFSLEVRDAALKATGVTLMNAHDTSVYAYEDSVVELEECVLWSTAEAEEAANAVAATVAAALGSAASPAPSATSATALKLTGLRASNSADGGAASALRSGSPRQRSCGVKAVHASLKARRCLMTGYSFGVAAIQSTQAELQECMVVNGINGYTIDHSQCRLQHCGADTSHVGLFALNNSRVEAHSTPHVVGVSACGRTPPPLICGGVPAVFCGDVYGVESQSSEIECTGITVLRGRDSGFNAYNRSVLRLTKCLVDVSPTDAASYVFHRPSRSNNHSSSSGGGSAGKANAPGGGTGAAAAVGGGAREGKRGSSNEDGAAGKPDIWTRYLNLDVSLAEELVYSTSDGAPDHPHHDRLPSSVLCLADQQGNTAPHCDEVCEDGREEVMRPTAPAAATPPSAPSSVGRSAPAVRTSGVKVWSGSQCHAQDTEVRCVTFGFASLGPETLLDAHHCTAKHVVNGFTSDGGALQLTKCSASSNHVGVYILSHAHCVVRRGSYTAKKYGIECRSGLLSLQGHVKIYGFSRIGLYLYDGAHCEADPDCVLDIHALKHASPWSSAMSSAAVAAAARTASGSASSTCLLQPSKSQQQLPMTTASATSFCSPEDVANVSDLLPACIALDEATAHLPQAVLGGGARCGITCGDGATGFIGKSIVYDCSLVGVNVFYGAHLTLANALLRCAQQYAVVVHAGGVCRITRKPEGDETVNNDHGPDMGSDEEAEDRGAGSSGGLREILGWHGPGAAAVRRLRSLASHIVAVPWRVAHQWAVRSNPNDGAAAAAAAAATEPVVEDGSSCGTVLANARARSFAPRSTAYTAAAGRTAMLPALTSSAPRTPRHPPPRVTTCTQRLSSDASLRRSAGTRSAASASSATATTASPVTIRAGDVDGALLAEDEDEEVGGSRSVPLTRAVRRRLKWLCWEAHLDTRLPFRLNTLMMPVAAAGANSAGPEPVSTAVGVGEQHPLSPSLSASVAAPPRCATVPLAAVAAAASIPAAPAPGAPSIASAFPAVRPAICGSCVVRGTCTMERVVLRPTNHLPRHFAECSRAGGARKGESEHDSDDDEDGSMGMERDRTGNTVATRTQRSPWAGQGERDSSAQQNYTDSTNWADDTTSAGEVDGDSAYASPLLATPTTTKATLAAGRAVAAATARATDSREALPSVRILHHLMRQPPAVHVCQQGVLSLTDCIVDASLSSQPHLGVQRAGQLTAVVACEGPYTKLHCDYVRIVRSEGGDEEDSSAIEGSDSGASAAAQVAIPPASTHTPTPAPSLRRCGDVGAAAAADVTTVPLLLLSLADGAQCTLHMVGTSLNDWPYCAYTAAPMSHDGNDVCSDPTTRQERENTENPLGSTGHGGAAVAQLPPARLTAVHNAGIMLRTTGDTLAEVAYASITAILASQRSQVRLTHCTVTGTVPIILGSSSCSSLKFCRVVGGVRAGPTAAAIRVGHDAYLTLIRSSVWTLSRGLAVECMDSGCVQAIDSEELTLGTAAGPTDGPDEREGAAGEP</sequence>
<feature type="compositionally biased region" description="Low complexity" evidence="1">
    <location>
        <begin position="177"/>
        <end position="195"/>
    </location>
</feature>
<feature type="compositionally biased region" description="Polar residues" evidence="1">
    <location>
        <begin position="2531"/>
        <end position="2549"/>
    </location>
</feature>
<evidence type="ECO:0000256" key="1">
    <source>
        <dbReference type="SAM" id="MobiDB-lite"/>
    </source>
</evidence>
<feature type="region of interest" description="Disordered" evidence="1">
    <location>
        <begin position="1052"/>
        <end position="1095"/>
    </location>
</feature>
<reference evidence="2 3" key="1">
    <citation type="submission" date="2024-02" db="EMBL/GenBank/DDBJ databases">
        <title>FIRST GENOME SEQUENCES OF Leishmania (Viannia) shawi, Leishmania (Viannia) lindenbergi AND Leishmania (Viannia) utingensis.</title>
        <authorList>
            <person name="Resadore F."/>
            <person name="Custodio M.G.F."/>
            <person name="Boite M.C."/>
            <person name="Cupolillo E."/>
            <person name="Ferreira G.E.M."/>
        </authorList>
    </citation>
    <scope>NUCLEOTIDE SEQUENCE [LARGE SCALE GENOMIC DNA]</scope>
    <source>
        <strain evidence="2 3">MHOM/BR/1966/M15733</strain>
    </source>
</reference>
<feature type="compositionally biased region" description="Basic and acidic residues" evidence="1">
    <location>
        <begin position="1052"/>
        <end position="1072"/>
    </location>
</feature>
<evidence type="ECO:0000313" key="2">
    <source>
        <dbReference type="EMBL" id="KAL0513672.1"/>
    </source>
</evidence>
<feature type="compositionally biased region" description="Low complexity" evidence="1">
    <location>
        <begin position="762"/>
        <end position="774"/>
    </location>
</feature>
<feature type="compositionally biased region" description="Polar residues" evidence="1">
    <location>
        <begin position="1420"/>
        <end position="1430"/>
    </location>
</feature>
<feature type="region of interest" description="Disordered" evidence="1">
    <location>
        <begin position="2135"/>
        <end position="2167"/>
    </location>
</feature>
<name>A0AAW3AVL2_9TRYP</name>
<dbReference type="EMBL" id="JBAMZK010000004">
    <property type="protein sequence ID" value="KAL0513672.1"/>
    <property type="molecule type" value="Genomic_DNA"/>
</dbReference>
<accession>A0AAW3AVL2</accession>
<feature type="compositionally biased region" description="Polar residues" evidence="1">
    <location>
        <begin position="2510"/>
        <end position="2520"/>
    </location>
</feature>
<feature type="compositionally biased region" description="Low complexity" evidence="1">
    <location>
        <begin position="1827"/>
        <end position="1841"/>
    </location>
</feature>
<evidence type="ECO:0000313" key="3">
    <source>
        <dbReference type="Proteomes" id="UP001500131"/>
    </source>
</evidence>
<feature type="region of interest" description="Disordered" evidence="1">
    <location>
        <begin position="1397"/>
        <end position="1430"/>
    </location>
</feature>
<feature type="region of interest" description="Disordered" evidence="1">
    <location>
        <begin position="2668"/>
        <end position="2705"/>
    </location>
</feature>
<feature type="compositionally biased region" description="Polar residues" evidence="1">
    <location>
        <begin position="252"/>
        <end position="267"/>
    </location>
</feature>